<accession>A0A7J7ZY60</accession>
<feature type="region of interest" description="Disordered" evidence="1">
    <location>
        <begin position="28"/>
        <end position="56"/>
    </location>
</feature>
<dbReference type="AlphaFoldDB" id="A0A7J7ZY60"/>
<evidence type="ECO:0000313" key="2">
    <source>
        <dbReference type="EMBL" id="KAF6378650.1"/>
    </source>
</evidence>
<reference evidence="2 3" key="1">
    <citation type="journal article" date="2020" name="Nature">
        <title>Six reference-quality genomes reveal evolution of bat adaptations.</title>
        <authorList>
            <person name="Jebb D."/>
            <person name="Huang Z."/>
            <person name="Pippel M."/>
            <person name="Hughes G.M."/>
            <person name="Lavrichenko K."/>
            <person name="Devanna P."/>
            <person name="Winkler S."/>
            <person name="Jermiin L.S."/>
            <person name="Skirmuntt E.C."/>
            <person name="Katzourakis A."/>
            <person name="Burkitt-Gray L."/>
            <person name="Ray D.A."/>
            <person name="Sullivan K.A.M."/>
            <person name="Roscito J.G."/>
            <person name="Kirilenko B.M."/>
            <person name="Davalos L.M."/>
            <person name="Corthals A.P."/>
            <person name="Power M.L."/>
            <person name="Jones G."/>
            <person name="Ransome R.D."/>
            <person name="Dechmann D.K.N."/>
            <person name="Locatelli A.G."/>
            <person name="Puechmaille S.J."/>
            <person name="Fedrigo O."/>
            <person name="Jarvis E.D."/>
            <person name="Hiller M."/>
            <person name="Vernes S.C."/>
            <person name="Myers E.W."/>
            <person name="Teeling E.C."/>
        </authorList>
    </citation>
    <scope>NUCLEOTIDE SEQUENCE [LARGE SCALE GENOMIC DNA]</scope>
    <source>
        <strain evidence="2">MMyoMyo1</strain>
        <tissue evidence="2">Flight muscle</tissue>
    </source>
</reference>
<protein>
    <submittedName>
        <fullName evidence="2">Uncharacterized protein</fullName>
    </submittedName>
</protein>
<dbReference type="Proteomes" id="UP000527355">
    <property type="component" value="Unassembled WGS sequence"/>
</dbReference>
<comment type="caution">
    <text evidence="2">The sequence shown here is derived from an EMBL/GenBank/DDBJ whole genome shotgun (WGS) entry which is preliminary data.</text>
</comment>
<name>A0A7J7ZY60_MYOMY</name>
<sequence>MNISYDHTASGWGWGAGSCLPHWPRSTRGSGSGHLMEESLLHRGPPQGGGVSAETWGRRFQAEETAGRNSVFAISLTLLLWLTQRKAGKTSRGDQCYQTPSLMASQPGGVPVGGRAHSLGAERPAGPALQGL</sequence>
<evidence type="ECO:0000256" key="1">
    <source>
        <dbReference type="SAM" id="MobiDB-lite"/>
    </source>
</evidence>
<dbReference type="EMBL" id="JABWUV010000002">
    <property type="protein sequence ID" value="KAF6378650.1"/>
    <property type="molecule type" value="Genomic_DNA"/>
</dbReference>
<proteinExistence type="predicted"/>
<feature type="region of interest" description="Disordered" evidence="1">
    <location>
        <begin position="90"/>
        <end position="132"/>
    </location>
</feature>
<organism evidence="2 3">
    <name type="scientific">Myotis myotis</name>
    <name type="common">Greater mouse-eared bat</name>
    <name type="synonym">Vespertilio myotis</name>
    <dbReference type="NCBI Taxonomy" id="51298"/>
    <lineage>
        <taxon>Eukaryota</taxon>
        <taxon>Metazoa</taxon>
        <taxon>Chordata</taxon>
        <taxon>Craniata</taxon>
        <taxon>Vertebrata</taxon>
        <taxon>Euteleostomi</taxon>
        <taxon>Mammalia</taxon>
        <taxon>Eutheria</taxon>
        <taxon>Laurasiatheria</taxon>
        <taxon>Chiroptera</taxon>
        <taxon>Yangochiroptera</taxon>
        <taxon>Vespertilionidae</taxon>
        <taxon>Myotis</taxon>
    </lineage>
</organism>
<evidence type="ECO:0000313" key="3">
    <source>
        <dbReference type="Proteomes" id="UP000527355"/>
    </source>
</evidence>
<keyword evidence="3" id="KW-1185">Reference proteome</keyword>
<gene>
    <name evidence="2" type="ORF">mMyoMyo1_009581</name>
</gene>